<sequence>MKSTTFAALLVLATGAIARNCTPDLDYCGRTLLEIGNYQPQIDQALHDAGVGEANGGADDLFHCSGGPNGVITYFGFCANGCRTNPTNVNDACN</sequence>
<evidence type="ECO:0000313" key="2">
    <source>
        <dbReference type="EMBL" id="KAJ7018523.1"/>
    </source>
</evidence>
<evidence type="ECO:0000313" key="4">
    <source>
        <dbReference type="EMBL" id="KAJ7044306.1"/>
    </source>
</evidence>
<protein>
    <submittedName>
        <fullName evidence="3">Uncharacterized protein</fullName>
    </submittedName>
</protein>
<name>A0AAD6S0E7_9AGAR</name>
<evidence type="ECO:0000313" key="5">
    <source>
        <dbReference type="Proteomes" id="UP001218188"/>
    </source>
</evidence>
<organism evidence="3 5">
    <name type="scientific">Mycena alexandri</name>
    <dbReference type="NCBI Taxonomy" id="1745969"/>
    <lineage>
        <taxon>Eukaryota</taxon>
        <taxon>Fungi</taxon>
        <taxon>Dikarya</taxon>
        <taxon>Basidiomycota</taxon>
        <taxon>Agaricomycotina</taxon>
        <taxon>Agaricomycetes</taxon>
        <taxon>Agaricomycetidae</taxon>
        <taxon>Agaricales</taxon>
        <taxon>Marasmiineae</taxon>
        <taxon>Mycenaceae</taxon>
        <taxon>Mycena</taxon>
    </lineage>
</organism>
<accession>A0AAD6S0E7</accession>
<dbReference type="EMBL" id="JARJCM010000337">
    <property type="protein sequence ID" value="KAJ7018523.1"/>
    <property type="molecule type" value="Genomic_DNA"/>
</dbReference>
<keyword evidence="1" id="KW-0732">Signal</keyword>
<evidence type="ECO:0000313" key="3">
    <source>
        <dbReference type="EMBL" id="KAJ7018524.1"/>
    </source>
</evidence>
<feature type="signal peptide" evidence="1">
    <location>
        <begin position="1"/>
        <end position="18"/>
    </location>
</feature>
<dbReference type="Proteomes" id="UP001218188">
    <property type="component" value="Unassembled WGS sequence"/>
</dbReference>
<gene>
    <name evidence="4" type="ORF">C8F04DRAFT_1070137</name>
    <name evidence="2" type="ORF">C8F04DRAFT_1151381</name>
    <name evidence="3" type="ORF">C8F04DRAFT_1151383</name>
</gene>
<proteinExistence type="predicted"/>
<feature type="chain" id="PRO_5042441669" evidence="1">
    <location>
        <begin position="19"/>
        <end position="94"/>
    </location>
</feature>
<comment type="caution">
    <text evidence="3">The sequence shown here is derived from an EMBL/GenBank/DDBJ whole genome shotgun (WGS) entry which is preliminary data.</text>
</comment>
<keyword evidence="5" id="KW-1185">Reference proteome</keyword>
<evidence type="ECO:0000256" key="1">
    <source>
        <dbReference type="SAM" id="SignalP"/>
    </source>
</evidence>
<reference evidence="3" key="1">
    <citation type="submission" date="2023-03" db="EMBL/GenBank/DDBJ databases">
        <title>Massive genome expansion in bonnet fungi (Mycena s.s.) driven by repeated elements and novel gene families across ecological guilds.</title>
        <authorList>
            <consortium name="Lawrence Berkeley National Laboratory"/>
            <person name="Harder C.B."/>
            <person name="Miyauchi S."/>
            <person name="Viragh M."/>
            <person name="Kuo A."/>
            <person name="Thoen E."/>
            <person name="Andreopoulos B."/>
            <person name="Lu D."/>
            <person name="Skrede I."/>
            <person name="Drula E."/>
            <person name="Henrissat B."/>
            <person name="Morin E."/>
            <person name="Kohler A."/>
            <person name="Barry K."/>
            <person name="LaButti K."/>
            <person name="Morin E."/>
            <person name="Salamov A."/>
            <person name="Lipzen A."/>
            <person name="Mereny Z."/>
            <person name="Hegedus B."/>
            <person name="Baldrian P."/>
            <person name="Stursova M."/>
            <person name="Weitz H."/>
            <person name="Taylor A."/>
            <person name="Grigoriev I.V."/>
            <person name="Nagy L.G."/>
            <person name="Martin F."/>
            <person name="Kauserud H."/>
        </authorList>
    </citation>
    <scope>NUCLEOTIDE SEQUENCE</scope>
    <source>
        <strain evidence="3">CBHHK200</strain>
    </source>
</reference>
<dbReference type="AlphaFoldDB" id="A0AAD6S0E7"/>
<dbReference type="EMBL" id="JARJCM010000007">
    <property type="protein sequence ID" value="KAJ7044306.1"/>
    <property type="molecule type" value="Genomic_DNA"/>
</dbReference>
<dbReference type="EMBL" id="JARJCM010000337">
    <property type="protein sequence ID" value="KAJ7018524.1"/>
    <property type="molecule type" value="Genomic_DNA"/>
</dbReference>